<dbReference type="RefSeq" id="WP_135429154.1">
    <property type="nucleotide sequence ID" value="NZ_RPEM01000002.1"/>
</dbReference>
<organism evidence="1 2">
    <name type="scientific">Pseudotabrizicola sediminis</name>
    <dbReference type="NCBI Taxonomy" id="2486418"/>
    <lineage>
        <taxon>Bacteria</taxon>
        <taxon>Pseudomonadati</taxon>
        <taxon>Pseudomonadota</taxon>
        <taxon>Alphaproteobacteria</taxon>
        <taxon>Rhodobacterales</taxon>
        <taxon>Paracoccaceae</taxon>
        <taxon>Pseudotabrizicola</taxon>
    </lineage>
</organism>
<accession>A0ABY2KT33</accession>
<dbReference type="Proteomes" id="UP000297741">
    <property type="component" value="Unassembled WGS sequence"/>
</dbReference>
<sequence>MTLPTPDITIHAAYASVVEDEEDGMLFIGFAQGEEEDEPYALFRQPLGGGPVWFAVNDEDFGAEDAVQSIIQDARGLTVTIHPDHIASFGWAATIAIRIGPQTEDAEQALEALRAIYGPIFKA</sequence>
<name>A0ABY2KT33_9RHOB</name>
<dbReference type="EMBL" id="RPEM01000002">
    <property type="protein sequence ID" value="TGD44772.1"/>
    <property type="molecule type" value="Genomic_DNA"/>
</dbReference>
<evidence type="ECO:0000313" key="2">
    <source>
        <dbReference type="Proteomes" id="UP000297741"/>
    </source>
</evidence>
<gene>
    <name evidence="1" type="ORF">EEB11_04185</name>
</gene>
<proteinExistence type="predicted"/>
<protein>
    <submittedName>
        <fullName evidence="1">Uncharacterized protein</fullName>
    </submittedName>
</protein>
<evidence type="ECO:0000313" key="1">
    <source>
        <dbReference type="EMBL" id="TGD44772.1"/>
    </source>
</evidence>
<keyword evidence="2" id="KW-1185">Reference proteome</keyword>
<comment type="caution">
    <text evidence="1">The sequence shown here is derived from an EMBL/GenBank/DDBJ whole genome shotgun (WGS) entry which is preliminary data.</text>
</comment>
<reference evidence="1 2" key="1">
    <citation type="submission" date="2018-11" db="EMBL/GenBank/DDBJ databases">
        <title>Tabrizicola sp. isolated from sediment of alpine lake.</title>
        <authorList>
            <person name="Liu Z."/>
        </authorList>
    </citation>
    <scope>NUCLEOTIDE SEQUENCE [LARGE SCALE GENOMIC DNA]</scope>
    <source>
        <strain evidence="1 2">DRYC-M-16</strain>
    </source>
</reference>